<dbReference type="PANTHER" id="PTHR43734:SF4">
    <property type="entry name" value="AMINE OXIDASE DOMAIN-CONTAINING PROTEIN"/>
    <property type="match status" value="1"/>
</dbReference>
<reference evidence="1" key="1">
    <citation type="submission" date="2022-07" db="EMBL/GenBank/DDBJ databases">
        <title>Genome analysis of Parmales, a sister group of diatoms, reveals the evolutionary specialization of diatoms from phago-mixotrophs to photoautotrophs.</title>
        <authorList>
            <person name="Ban H."/>
            <person name="Sato S."/>
            <person name="Yoshikawa S."/>
            <person name="Kazumasa Y."/>
            <person name="Nakamura Y."/>
            <person name="Ichinomiya M."/>
            <person name="Saitoh K."/>
            <person name="Sato N."/>
            <person name="Blanc-Mathieu R."/>
            <person name="Endo H."/>
            <person name="Kuwata A."/>
            <person name="Ogata H."/>
        </authorList>
    </citation>
    <scope>NUCLEOTIDE SEQUENCE</scope>
</reference>
<dbReference type="PANTHER" id="PTHR43734">
    <property type="entry name" value="PHYTOENE DESATURASE"/>
    <property type="match status" value="1"/>
</dbReference>
<dbReference type="AlphaFoldDB" id="A0A9W6Z3D1"/>
<dbReference type="InterPro" id="IPR036188">
    <property type="entry name" value="FAD/NAD-bd_sf"/>
</dbReference>
<name>A0A9W6Z3D1_9STRA</name>
<sequence length="507" mass="56076">MATNTNVLVIGSGPTGLGAAARLHQLERKFGSNLPPYLLVDAAPEAGGLACTDVTAEGFLFDLGGHVIFSHFDFFDGLIDKACGTDTWNTHQRVSYVWMKNRWIPYPFQNNISCLDVDDQVKCLTGLVEAKTLTSTATSKPANFAEWIDRVMGPGINDLFMRPYNFKVWAYPTSEMQCSWLGERVATADVTKAITNVLNNTVAGGWGPNAVFRFPKEGGTGGIWKNVASKCVPQDRQRYNSKVVGIDVKGKKVEFSDGSTCSYTSLLSTMPLDVTLRMVGASLGEPSLSQCNTWASALRYSSTHVIGLGIRGVNPHDTKCWLYYPEDDCPFYRCTVFSHYAEGNCPPPDAVLPSLRRADPSLPFDSSPLPGPYWSLMLEVSESSSHKPVDSKTILEETIRGCISTTLLPPDAEIVSTYHRRIEHGYPTPHVNRDGVLEGALPFLKSHDIWSRGRFGSWKYEVANQDHSTMLGVEAVDNILFGAREFTLNYCSLVNERGKKYTDMKYD</sequence>
<evidence type="ECO:0008006" key="3">
    <source>
        <dbReference type="Google" id="ProtNLM"/>
    </source>
</evidence>
<dbReference type="EMBL" id="BRXZ01003109">
    <property type="protein sequence ID" value="GMH47427.1"/>
    <property type="molecule type" value="Genomic_DNA"/>
</dbReference>
<evidence type="ECO:0000313" key="1">
    <source>
        <dbReference type="EMBL" id="GMH47427.1"/>
    </source>
</evidence>
<dbReference type="OrthoDB" id="38045at2759"/>
<evidence type="ECO:0000313" key="2">
    <source>
        <dbReference type="Proteomes" id="UP001165082"/>
    </source>
</evidence>
<gene>
    <name evidence="1" type="ORF">TrRE_jg5927</name>
</gene>
<accession>A0A9W6Z3D1</accession>
<protein>
    <recommendedName>
        <fullName evidence="3">Amine oxidase domain-containing protein</fullName>
    </recommendedName>
</protein>
<dbReference type="Gene3D" id="3.50.50.60">
    <property type="entry name" value="FAD/NAD(P)-binding domain"/>
    <property type="match status" value="1"/>
</dbReference>
<dbReference type="Proteomes" id="UP001165082">
    <property type="component" value="Unassembled WGS sequence"/>
</dbReference>
<dbReference type="SUPFAM" id="SSF51905">
    <property type="entry name" value="FAD/NAD(P)-binding domain"/>
    <property type="match status" value="1"/>
</dbReference>
<organism evidence="1 2">
    <name type="scientific">Triparma retinervis</name>
    <dbReference type="NCBI Taxonomy" id="2557542"/>
    <lineage>
        <taxon>Eukaryota</taxon>
        <taxon>Sar</taxon>
        <taxon>Stramenopiles</taxon>
        <taxon>Ochrophyta</taxon>
        <taxon>Bolidophyceae</taxon>
        <taxon>Parmales</taxon>
        <taxon>Triparmaceae</taxon>
        <taxon>Triparma</taxon>
    </lineage>
</organism>
<dbReference type="Pfam" id="PF13450">
    <property type="entry name" value="NAD_binding_8"/>
    <property type="match status" value="1"/>
</dbReference>
<comment type="caution">
    <text evidence="1">The sequence shown here is derived from an EMBL/GenBank/DDBJ whole genome shotgun (WGS) entry which is preliminary data.</text>
</comment>
<proteinExistence type="predicted"/>
<keyword evidence="2" id="KW-1185">Reference proteome</keyword>